<dbReference type="GO" id="GO:0007411">
    <property type="term" value="P:axon guidance"/>
    <property type="evidence" value="ECO:0007669"/>
    <property type="project" value="TreeGrafter"/>
</dbReference>
<evidence type="ECO:0000313" key="6">
    <source>
        <dbReference type="Proteomes" id="UP000617340"/>
    </source>
</evidence>
<sequence length="135" mass="15730">MCGIFLKFFLLVIITFFVVFADPDPSDELYSRWPPTSRDEDKCYDVQGKPQRCIPPFENAAFNVFMEATNTCGEERPTEFCKQTGVQRKSCEICRYGDHPASFLTDHDNNDNATWWQSETMFEGIEYPNQKFVIQ</sequence>
<feature type="chain" id="PRO_5032957479" description="Laminin N-terminal domain-containing protein" evidence="3">
    <location>
        <begin position="22"/>
        <end position="135"/>
    </location>
</feature>
<keyword evidence="2" id="KW-0424">Laminin EGF-like domain</keyword>
<dbReference type="GO" id="GO:0005604">
    <property type="term" value="C:basement membrane"/>
    <property type="evidence" value="ECO:0007669"/>
    <property type="project" value="TreeGrafter"/>
</dbReference>
<feature type="signal peptide" evidence="3">
    <location>
        <begin position="1"/>
        <end position="21"/>
    </location>
</feature>
<dbReference type="GO" id="GO:0009888">
    <property type="term" value="P:tissue development"/>
    <property type="evidence" value="ECO:0007669"/>
    <property type="project" value="TreeGrafter"/>
</dbReference>
<proteinExistence type="predicted"/>
<evidence type="ECO:0000256" key="3">
    <source>
        <dbReference type="SAM" id="SignalP"/>
    </source>
</evidence>
<evidence type="ECO:0000259" key="4">
    <source>
        <dbReference type="PROSITE" id="PS51117"/>
    </source>
</evidence>
<dbReference type="AlphaFoldDB" id="A0A834U636"/>
<evidence type="ECO:0000256" key="2">
    <source>
        <dbReference type="ARBA" id="ARBA00023292"/>
    </source>
</evidence>
<protein>
    <recommendedName>
        <fullName evidence="4">Laminin N-terminal domain-containing protein</fullName>
    </recommendedName>
</protein>
<dbReference type="InterPro" id="IPR008211">
    <property type="entry name" value="Laminin_N"/>
</dbReference>
<dbReference type="PANTHER" id="PTHR10574">
    <property type="entry name" value="NETRIN/LAMININ-RELATED"/>
    <property type="match status" value="1"/>
</dbReference>
<dbReference type="EMBL" id="JACSDZ010000001">
    <property type="protein sequence ID" value="KAF7417885.1"/>
    <property type="molecule type" value="Genomic_DNA"/>
</dbReference>
<keyword evidence="6" id="KW-1185">Reference proteome</keyword>
<feature type="domain" description="Laminin N-terminal" evidence="4">
    <location>
        <begin position="49"/>
        <end position="135"/>
    </location>
</feature>
<dbReference type="GO" id="GO:0009887">
    <property type="term" value="P:animal organ morphogenesis"/>
    <property type="evidence" value="ECO:0007669"/>
    <property type="project" value="TreeGrafter"/>
</dbReference>
<dbReference type="PROSITE" id="PS51117">
    <property type="entry name" value="LAMININ_NTER"/>
    <property type="match status" value="1"/>
</dbReference>
<gene>
    <name evidence="5" type="ORF">HZH68_000538</name>
</gene>
<dbReference type="Pfam" id="PF00055">
    <property type="entry name" value="Laminin_N"/>
    <property type="match status" value="1"/>
</dbReference>
<dbReference type="Gene3D" id="2.60.120.260">
    <property type="entry name" value="Galactose-binding domain-like"/>
    <property type="match status" value="1"/>
</dbReference>
<keyword evidence="3" id="KW-0732">Signal</keyword>
<evidence type="ECO:0000313" key="5">
    <source>
        <dbReference type="EMBL" id="KAF7417885.1"/>
    </source>
</evidence>
<reference evidence="5" key="1">
    <citation type="journal article" date="2020" name="G3 (Bethesda)">
        <title>High-Quality Assemblies for Three Invasive Social Wasps from the &lt;i&gt;Vespula&lt;/i&gt; Genus.</title>
        <authorList>
            <person name="Harrop T.W.R."/>
            <person name="Guhlin J."/>
            <person name="McLaughlin G.M."/>
            <person name="Permina E."/>
            <person name="Stockwell P."/>
            <person name="Gilligan J."/>
            <person name="Le Lec M.F."/>
            <person name="Gruber M.A.M."/>
            <person name="Quinn O."/>
            <person name="Lovegrove M."/>
            <person name="Duncan E.J."/>
            <person name="Remnant E.J."/>
            <person name="Van Eeckhoven J."/>
            <person name="Graham B."/>
            <person name="Knapp R.A."/>
            <person name="Langford K.W."/>
            <person name="Kronenberg Z."/>
            <person name="Press M.O."/>
            <person name="Eacker S.M."/>
            <person name="Wilson-Rankin E.E."/>
            <person name="Purcell J."/>
            <person name="Lester P.J."/>
            <person name="Dearden P.K."/>
        </authorList>
    </citation>
    <scope>NUCLEOTIDE SEQUENCE</scope>
    <source>
        <strain evidence="5">Linc-1</strain>
    </source>
</reference>
<comment type="caution">
    <text evidence="5">The sequence shown here is derived from an EMBL/GenBank/DDBJ whole genome shotgun (WGS) entry which is preliminary data.</text>
</comment>
<name>A0A834U636_VESGE</name>
<dbReference type="Proteomes" id="UP000617340">
    <property type="component" value="Unassembled WGS sequence"/>
</dbReference>
<dbReference type="InterPro" id="IPR050440">
    <property type="entry name" value="Laminin/Netrin_ECM"/>
</dbReference>
<evidence type="ECO:0000256" key="1">
    <source>
        <dbReference type="ARBA" id="ARBA00023157"/>
    </source>
</evidence>
<keyword evidence="1" id="KW-1015">Disulfide bond</keyword>
<accession>A0A834U636</accession>
<organism evidence="5 6">
    <name type="scientific">Vespula germanica</name>
    <name type="common">German yellow jacket</name>
    <name type="synonym">Paravespula germanica</name>
    <dbReference type="NCBI Taxonomy" id="30212"/>
    <lineage>
        <taxon>Eukaryota</taxon>
        <taxon>Metazoa</taxon>
        <taxon>Ecdysozoa</taxon>
        <taxon>Arthropoda</taxon>
        <taxon>Hexapoda</taxon>
        <taxon>Insecta</taxon>
        <taxon>Pterygota</taxon>
        <taxon>Neoptera</taxon>
        <taxon>Endopterygota</taxon>
        <taxon>Hymenoptera</taxon>
        <taxon>Apocrita</taxon>
        <taxon>Aculeata</taxon>
        <taxon>Vespoidea</taxon>
        <taxon>Vespidae</taxon>
        <taxon>Vespinae</taxon>
        <taxon>Vespula</taxon>
    </lineage>
</organism>
<dbReference type="PANTHER" id="PTHR10574:SF435">
    <property type="entry name" value="LAMININ SUBUNIT GAMMA-1"/>
    <property type="match status" value="1"/>
</dbReference>
<dbReference type="SMART" id="SM00136">
    <property type="entry name" value="LamNT"/>
    <property type="match status" value="1"/>
</dbReference>